<proteinExistence type="predicted"/>
<reference evidence="1 2" key="1">
    <citation type="submission" date="2023-02" db="EMBL/GenBank/DDBJ databases">
        <title>LHISI_Scaffold_Assembly.</title>
        <authorList>
            <person name="Stuart O.P."/>
            <person name="Cleave R."/>
            <person name="Magrath M.J.L."/>
            <person name="Mikheyev A.S."/>
        </authorList>
    </citation>
    <scope>NUCLEOTIDE SEQUENCE [LARGE SCALE GENOMIC DNA]</scope>
    <source>
        <strain evidence="1">Daus_M_001</strain>
        <tissue evidence="1">Leg muscle</tissue>
    </source>
</reference>
<name>A0ABQ9HFP4_9NEOP</name>
<sequence>MDTQAASILTPDQGITVTLKIASRRQAAEEGFPTSGSVQRLTKALSPQLAPDPVQVAGHPGIDSGQVWPGTAAPPRHEACNTPVQRGRSATKGPELRLDFGLRRVIMLKHSPMWTCPVDRRQSTGAASSALMGRHAVGLLLTLCELSGARNRPAELVSRQPTVVCSTERKQCKIDSPGEYSRKKKLGITRVPQWNTTCHFRSRGWARYTPVVFACVPGTGAKSESENENREREREYGYSRSCGSRTKKISDCIPMTSRLPSFPAMCNGPPLSPWKSTSIIRCRWSAGFLRDLPFHPPLHSDTAPFFHHFTLIGSQDVVVKNHQNLSTQLNFILITIDEGKSLKAADDKCHEVCADGLHKPKSGMNVVKKISVIKSRRTKFYWLCPTLVNDKVLDASRELTTDVCYFLQTADGQTSKHFKRLKFTSGSKEALQRQWR</sequence>
<evidence type="ECO:0000313" key="1">
    <source>
        <dbReference type="EMBL" id="KAJ8883136.1"/>
    </source>
</evidence>
<evidence type="ECO:0000313" key="2">
    <source>
        <dbReference type="Proteomes" id="UP001159363"/>
    </source>
</evidence>
<comment type="caution">
    <text evidence="1">The sequence shown here is derived from an EMBL/GenBank/DDBJ whole genome shotgun (WGS) entry which is preliminary data.</text>
</comment>
<protein>
    <submittedName>
        <fullName evidence="1">Uncharacterized protein</fullName>
    </submittedName>
</protein>
<keyword evidence="2" id="KW-1185">Reference proteome</keyword>
<dbReference type="Proteomes" id="UP001159363">
    <property type="component" value="Chromosome 4"/>
</dbReference>
<organism evidence="1 2">
    <name type="scientific">Dryococelus australis</name>
    <dbReference type="NCBI Taxonomy" id="614101"/>
    <lineage>
        <taxon>Eukaryota</taxon>
        <taxon>Metazoa</taxon>
        <taxon>Ecdysozoa</taxon>
        <taxon>Arthropoda</taxon>
        <taxon>Hexapoda</taxon>
        <taxon>Insecta</taxon>
        <taxon>Pterygota</taxon>
        <taxon>Neoptera</taxon>
        <taxon>Polyneoptera</taxon>
        <taxon>Phasmatodea</taxon>
        <taxon>Verophasmatodea</taxon>
        <taxon>Anareolatae</taxon>
        <taxon>Phasmatidae</taxon>
        <taxon>Eurycanthinae</taxon>
        <taxon>Dryococelus</taxon>
    </lineage>
</organism>
<gene>
    <name evidence="1" type="ORF">PR048_014976</name>
</gene>
<accession>A0ABQ9HFP4</accession>
<dbReference type="EMBL" id="JARBHB010000005">
    <property type="protein sequence ID" value="KAJ8883136.1"/>
    <property type="molecule type" value="Genomic_DNA"/>
</dbReference>